<dbReference type="PROSITE" id="PS51918">
    <property type="entry name" value="RADICAL_SAM"/>
    <property type="match status" value="1"/>
</dbReference>
<keyword evidence="4" id="KW-0408">Iron</keyword>
<name>A0A0A2M9X6_9FLAO</name>
<dbReference type="PANTHER" id="PTHR43409">
    <property type="entry name" value="ANAEROBIC MAGNESIUM-PROTOPORPHYRIN IX MONOMETHYL ESTER CYCLASE-RELATED"/>
    <property type="match status" value="1"/>
</dbReference>
<dbReference type="GO" id="GO:0003824">
    <property type="term" value="F:catalytic activity"/>
    <property type="evidence" value="ECO:0007669"/>
    <property type="project" value="InterPro"/>
</dbReference>
<dbReference type="PANTHER" id="PTHR43409:SF7">
    <property type="entry name" value="BLL1977 PROTEIN"/>
    <property type="match status" value="1"/>
</dbReference>
<evidence type="ECO:0000259" key="7">
    <source>
        <dbReference type="PROSITE" id="PS51918"/>
    </source>
</evidence>
<reference evidence="8 9" key="1">
    <citation type="submission" date="2013-09" db="EMBL/GenBank/DDBJ databases">
        <authorList>
            <person name="Zeng Z."/>
            <person name="Chen C."/>
        </authorList>
    </citation>
    <scope>NUCLEOTIDE SEQUENCE [LARGE SCALE GENOMIC DNA]</scope>
    <source>
        <strain evidence="8 9">WB 3.3-2</strain>
    </source>
</reference>
<dbReference type="SMART" id="SM00729">
    <property type="entry name" value="Elp3"/>
    <property type="match status" value="1"/>
</dbReference>
<gene>
    <name evidence="8" type="ORF">Q765_04090</name>
</gene>
<feature type="region of interest" description="Disordered" evidence="6">
    <location>
        <begin position="79"/>
        <end position="189"/>
    </location>
</feature>
<dbReference type="STRING" id="1121895.GCA_000378485_00970"/>
<dbReference type="Pfam" id="PF04055">
    <property type="entry name" value="Radical_SAM"/>
    <property type="match status" value="1"/>
</dbReference>
<feature type="compositionally biased region" description="Polar residues" evidence="6">
    <location>
        <begin position="79"/>
        <end position="92"/>
    </location>
</feature>
<evidence type="ECO:0000256" key="5">
    <source>
        <dbReference type="ARBA" id="ARBA00023014"/>
    </source>
</evidence>
<dbReference type="InterPro" id="IPR023404">
    <property type="entry name" value="rSAM_horseshoe"/>
</dbReference>
<dbReference type="AlphaFoldDB" id="A0A0A2M9X6"/>
<dbReference type="Proteomes" id="UP000030152">
    <property type="component" value="Unassembled WGS sequence"/>
</dbReference>
<evidence type="ECO:0000313" key="8">
    <source>
        <dbReference type="EMBL" id="KGO88223.1"/>
    </source>
</evidence>
<comment type="cofactor">
    <cofactor evidence="1">
        <name>[4Fe-4S] cluster</name>
        <dbReference type="ChEBI" id="CHEBI:49883"/>
    </cofactor>
</comment>
<dbReference type="InterPro" id="IPR006638">
    <property type="entry name" value="Elp3/MiaA/NifB-like_rSAM"/>
</dbReference>
<dbReference type="SFLD" id="SFLDG01082">
    <property type="entry name" value="B12-binding_domain_containing"/>
    <property type="match status" value="1"/>
</dbReference>
<evidence type="ECO:0000256" key="3">
    <source>
        <dbReference type="ARBA" id="ARBA00022723"/>
    </source>
</evidence>
<evidence type="ECO:0000256" key="4">
    <source>
        <dbReference type="ARBA" id="ARBA00023004"/>
    </source>
</evidence>
<feature type="compositionally biased region" description="Polar residues" evidence="6">
    <location>
        <begin position="111"/>
        <end position="132"/>
    </location>
</feature>
<evidence type="ECO:0000256" key="1">
    <source>
        <dbReference type="ARBA" id="ARBA00001966"/>
    </source>
</evidence>
<dbReference type="InterPro" id="IPR051198">
    <property type="entry name" value="BchE-like"/>
</dbReference>
<organism evidence="8 9">
    <name type="scientific">Flavobacterium rivuli WB 3.3-2 = DSM 21788</name>
    <dbReference type="NCBI Taxonomy" id="1121895"/>
    <lineage>
        <taxon>Bacteria</taxon>
        <taxon>Pseudomonadati</taxon>
        <taxon>Bacteroidota</taxon>
        <taxon>Flavobacteriia</taxon>
        <taxon>Flavobacteriales</taxon>
        <taxon>Flavobacteriaceae</taxon>
        <taxon>Flavobacterium</taxon>
    </lineage>
</organism>
<dbReference type="GO" id="GO:0005829">
    <property type="term" value="C:cytosol"/>
    <property type="evidence" value="ECO:0007669"/>
    <property type="project" value="TreeGrafter"/>
</dbReference>
<evidence type="ECO:0000256" key="6">
    <source>
        <dbReference type="SAM" id="MobiDB-lite"/>
    </source>
</evidence>
<evidence type="ECO:0000313" key="9">
    <source>
        <dbReference type="Proteomes" id="UP000030152"/>
    </source>
</evidence>
<dbReference type="RefSeq" id="WP_020212094.1">
    <property type="nucleotide sequence ID" value="NZ_JRLX01000002.1"/>
</dbReference>
<dbReference type="SUPFAM" id="SSF102114">
    <property type="entry name" value="Radical SAM enzymes"/>
    <property type="match status" value="1"/>
</dbReference>
<keyword evidence="3" id="KW-0479">Metal-binding</keyword>
<dbReference type="InterPro" id="IPR058240">
    <property type="entry name" value="rSAM_sf"/>
</dbReference>
<keyword evidence="5" id="KW-0411">Iron-sulfur</keyword>
<keyword evidence="2" id="KW-0949">S-adenosyl-L-methionine</keyword>
<keyword evidence="9" id="KW-1185">Reference proteome</keyword>
<dbReference type="SFLD" id="SFLDS00029">
    <property type="entry name" value="Radical_SAM"/>
    <property type="match status" value="1"/>
</dbReference>
<feature type="domain" description="Radical SAM core" evidence="7">
    <location>
        <begin position="465"/>
        <end position="681"/>
    </location>
</feature>
<dbReference type="GO" id="GO:0046872">
    <property type="term" value="F:metal ion binding"/>
    <property type="evidence" value="ECO:0007669"/>
    <property type="project" value="UniProtKB-KW"/>
</dbReference>
<dbReference type="eggNOG" id="COG1032">
    <property type="taxonomic scope" value="Bacteria"/>
</dbReference>
<dbReference type="GO" id="GO:0051536">
    <property type="term" value="F:iron-sulfur cluster binding"/>
    <property type="evidence" value="ECO:0007669"/>
    <property type="project" value="UniProtKB-KW"/>
</dbReference>
<evidence type="ECO:0000256" key="2">
    <source>
        <dbReference type="ARBA" id="ARBA00022691"/>
    </source>
</evidence>
<comment type="caution">
    <text evidence="8">The sequence shown here is derived from an EMBL/GenBank/DDBJ whole genome shotgun (WGS) entry which is preliminary data.</text>
</comment>
<dbReference type="InterPro" id="IPR007197">
    <property type="entry name" value="rSAM"/>
</dbReference>
<sequence>MSTKVFIVTPPFTQLNTPYPASAYIKGFLNTKGIASTQADLGIEVILKLFSKQGLTDLFEEISNRQLAISNGQQATGNGQLNVANANTSPEANSPLLRRGAGGEVNEAKGNKQQATGNEQLKVANTNTSPEANSPILKRGAGGEDNHATTNEQGAGGEVEPPTSDSYPVVPSPQFGAAGQAQHPSANNQPLSANAQRIIALKNEYLKTIDAVILFLQGHNPTLSHLICREDFLPEASRFAQLEELDWAFGTMGVQDKAKHLATLYLEDISDLIVECIDPHFGFSRYAERMGRSANSFDELYNMLQQPFTYIDEILIELLHERMLTVNPQLVCFSVPFPGNLYAAFRSAQYIKQNFPGVKTAMGGGFPNTELRSLTDARVMEFFDFITLDDGESPLECLIEHIDGKREVGQLKRTFALVDGAVKYIDNSGCRDYKQADVGTPDYSDLLLDSYISVIEIVNPMHRMWSDGRWNKLTMAHGCYWGKCTFCDISLDYIKVYEPVAAKLLCDRMEELIAQTGQNGFHFVDEAAPPALMREMALEILRRNLAVTWWTNIRFEKSFSADLCRILKASGCIAVSGGLEVASDRLLELIQKGVTVAQVARVTSNFTQAGIMVHAYLMYGFPTQTAQETIDSLEMVRQMFEVGILQSGFWHQFAMTAHSPVGMYPEQFGVLKETEHVGSFANNDIIHIDKTGANHDKFSFGLKKSLFNYMHGICFDYSLQDWFEFKVPKTKVPDGYIYNVLQEDDNFTTKPTAKVVWTGGKPAVTYITKTKKGRSFENASLTFHDKKESFTIQVDKEQGEWLTAFLDKAAVANKAVLSFAQTKQSYEDAGLEDFELLWYSKPVNTLREFGLLVL</sequence>
<dbReference type="EMBL" id="JRLX01000002">
    <property type="protein sequence ID" value="KGO88223.1"/>
    <property type="molecule type" value="Genomic_DNA"/>
</dbReference>
<accession>A0A0A2M9X6</accession>
<dbReference type="Gene3D" id="3.80.30.20">
    <property type="entry name" value="tm_1862 like domain"/>
    <property type="match status" value="1"/>
</dbReference>
<proteinExistence type="predicted"/>
<protein>
    <submittedName>
        <fullName evidence="8">Fe-S oxidoreductase</fullName>
    </submittedName>
</protein>